<gene>
    <name evidence="2" type="ORF">Prudu_022298</name>
</gene>
<dbReference type="Pfam" id="PF00646">
    <property type="entry name" value="F-box"/>
    <property type="match status" value="2"/>
</dbReference>
<dbReference type="InterPro" id="IPR001810">
    <property type="entry name" value="F-box_dom"/>
</dbReference>
<proteinExistence type="predicted"/>
<dbReference type="SUPFAM" id="SSF52047">
    <property type="entry name" value="RNI-like"/>
    <property type="match status" value="3"/>
</dbReference>
<dbReference type="PANTHER" id="PTHR31639:SF93">
    <property type="entry name" value="F-BOX_FBD_LRR PROTEIN"/>
    <property type="match status" value="1"/>
</dbReference>
<dbReference type="InterPro" id="IPR032675">
    <property type="entry name" value="LRR_dom_sf"/>
</dbReference>
<dbReference type="PANTHER" id="PTHR31639">
    <property type="entry name" value="F-BOX PROTEIN-LIKE"/>
    <property type="match status" value="1"/>
</dbReference>
<dbReference type="SMART" id="SM00256">
    <property type="entry name" value="FBOX"/>
    <property type="match status" value="2"/>
</dbReference>
<name>A0A4Y1RZ54_PRUDU</name>
<feature type="domain" description="F-box" evidence="1">
    <location>
        <begin position="65"/>
        <end position="113"/>
    </location>
</feature>
<dbReference type="InterPro" id="IPR036047">
    <property type="entry name" value="F-box-like_dom_sf"/>
</dbReference>
<dbReference type="PROSITE" id="PS50181">
    <property type="entry name" value="FBOX"/>
    <property type="match status" value="2"/>
</dbReference>
<dbReference type="InterPro" id="IPR053781">
    <property type="entry name" value="F-box_AtFBL13-like"/>
</dbReference>
<dbReference type="SUPFAM" id="SSF81383">
    <property type="entry name" value="F-box domain"/>
    <property type="match status" value="2"/>
</dbReference>
<dbReference type="InterPro" id="IPR006566">
    <property type="entry name" value="FBD"/>
</dbReference>
<dbReference type="AlphaFoldDB" id="A0A4Y1RZ54"/>
<dbReference type="InterPro" id="IPR055411">
    <property type="entry name" value="LRR_FXL15/At3g58940/PEG3-like"/>
</dbReference>
<organism evidence="2">
    <name type="scientific">Prunus dulcis</name>
    <name type="common">Almond</name>
    <name type="synonym">Amygdalus dulcis</name>
    <dbReference type="NCBI Taxonomy" id="3755"/>
    <lineage>
        <taxon>Eukaryota</taxon>
        <taxon>Viridiplantae</taxon>
        <taxon>Streptophyta</taxon>
        <taxon>Embryophyta</taxon>
        <taxon>Tracheophyta</taxon>
        <taxon>Spermatophyta</taxon>
        <taxon>Magnoliopsida</taxon>
        <taxon>eudicotyledons</taxon>
        <taxon>Gunneridae</taxon>
        <taxon>Pentapetalae</taxon>
        <taxon>rosids</taxon>
        <taxon>fabids</taxon>
        <taxon>Rosales</taxon>
        <taxon>Rosaceae</taxon>
        <taxon>Amygdaloideae</taxon>
        <taxon>Amygdaleae</taxon>
        <taxon>Prunus</taxon>
    </lineage>
</organism>
<dbReference type="SMART" id="SM00579">
    <property type="entry name" value="FBD"/>
    <property type="match status" value="1"/>
</dbReference>
<reference evidence="2" key="1">
    <citation type="journal article" date="2019" name="Science">
        <title>Mutation of a bHLH transcription factor allowed almond domestication.</title>
        <authorList>
            <person name="Sanchez-Perez R."/>
            <person name="Pavan S."/>
            <person name="Mazzeo R."/>
            <person name="Moldovan C."/>
            <person name="Aiese Cigliano R."/>
            <person name="Del Cueto J."/>
            <person name="Ricciardi F."/>
            <person name="Lotti C."/>
            <person name="Ricciardi L."/>
            <person name="Dicenta F."/>
            <person name="Lopez-Marques R.L."/>
            <person name="Lindberg Moller B."/>
        </authorList>
    </citation>
    <scope>NUCLEOTIDE SEQUENCE</scope>
</reference>
<dbReference type="Gene3D" id="3.80.10.10">
    <property type="entry name" value="Ribonuclease Inhibitor"/>
    <property type="match status" value="2"/>
</dbReference>
<dbReference type="CDD" id="cd22160">
    <property type="entry name" value="F-box_AtFBL13-like"/>
    <property type="match status" value="1"/>
</dbReference>
<sequence length="997" mass="114425">MVRGIGQNLFFFQVLNIHITTTTHLPLGNCTTSLLLAKLHIVSAPDMKIKQRKRPKSRLKLEMEVDRFSNLPSDVVEKILSRLPIREAVRTSVLSTKWRYRSAMLPHLVFDDQCVSTRKNITFVNIVDHVLLGHIGPIHKFELSGGDCLDNWDIDRWILHLSRNSIKEFILEIRQGFKHTIPSCLFSCQDMIHLELLGCVLKPPSTFKGFRNLKSLVFQRVTLAQDVFQNLIACCPLLEKLTLSIPTFDHLKIDAPNLQFLDVEGDFEDVTFENTLNLADVCIRIYPRGRTWVCDNSNLVKLLILVVGSLSPKLPKPCVYLKFLSVMVNFNDPAEVLTVLCLLRSSPAVQELEIAVIIAKLLSHLSVREAVRTSVLSRKWRYRSAMLPHLVFDHQCVSTRAYKLVVNIVDDVLLGHIGPIHKFKLSHVGGVATWDIDRWILHLSRNSIKEFILEIRQGFNYTIPSCLFSSQDMIHLDLLGCVLKLPSTFKGFRNLKSLVFQRVTLAQVGLTLLDFPFPILKIEAPNLQFLYVQGDFEDVIFENTLNLVDVCIDSEVGRRWVSDRSSNVVKFLVHLPHIQKLDIEQREPPKSRLKSEMESDRISNLPSDVIEQILSHLPMREAVRTSVLSSNWRYKWAMLRHLVFDDRCVSTQKHITFVDIVDHVLLGHIGPIHKFRLSHRGRPANWDIDFWILHLSRNSIKELILEIWGEYHYRIPSYLFSCQNMIHLELLRCVLKPPPTFKGFRNLKSLVISILIACCPLLERLTLIEFDFAHLKIDAPNLQFLVVEGDFWDLIFENTLNLIDVCVSMDTDVGQIWGCDSSSNLVKFMVHLPHIQRLQIQGFFLKSLAVGALSAKLPKPCLYLKFLSIRVDFNDPVEILTVLCLLRSSPAVQELEISGDQERQAALSEVNSLYGNWICPFSQLLFVKISNVSNVKAQLDFIRFLLLNSPVLEKIIVKPAYADDSWEQVKQLLRLGRASVHSEIIFLDPSFELWQLR</sequence>
<evidence type="ECO:0000259" key="1">
    <source>
        <dbReference type="PROSITE" id="PS50181"/>
    </source>
</evidence>
<accession>A0A4Y1RZ54</accession>
<evidence type="ECO:0000313" key="2">
    <source>
        <dbReference type="EMBL" id="BBH09720.1"/>
    </source>
</evidence>
<dbReference type="EMBL" id="AP019304">
    <property type="protein sequence ID" value="BBH09720.1"/>
    <property type="molecule type" value="Genomic_DNA"/>
</dbReference>
<feature type="domain" description="F-box" evidence="1">
    <location>
        <begin position="599"/>
        <end position="647"/>
    </location>
</feature>
<protein>
    <submittedName>
        <fullName evidence="2">F-box/RNI-like superfamily protein</fullName>
    </submittedName>
</protein>
<dbReference type="Pfam" id="PF24758">
    <property type="entry name" value="LRR_At5g56370"/>
    <property type="match status" value="2"/>
</dbReference>